<evidence type="ECO:0000256" key="1">
    <source>
        <dbReference type="SAM" id="MobiDB-lite"/>
    </source>
</evidence>
<dbReference type="EMBL" id="GISG01123573">
    <property type="protein sequence ID" value="MBA4641317.1"/>
    <property type="molecule type" value="Transcribed_RNA"/>
</dbReference>
<reference evidence="2" key="1">
    <citation type="journal article" date="2013" name="J. Plant Res.">
        <title>Effect of fungi and light on seed germination of three Opuntia species from semiarid lands of central Mexico.</title>
        <authorList>
            <person name="Delgado-Sanchez P."/>
            <person name="Jimenez-Bremont J.F."/>
            <person name="Guerrero-Gonzalez Mde L."/>
            <person name="Flores J."/>
        </authorList>
    </citation>
    <scope>NUCLEOTIDE SEQUENCE</scope>
    <source>
        <tissue evidence="2">Cladode</tissue>
    </source>
</reference>
<accession>A0A7C8ZFC2</accession>
<sequence length="169" mass="17524">MLPFCFARAQLPSSYSLPLSRCLSPSRWPPEASATGHRLSQKTPSPATGRDTGGPDIPHSPTCPVLCLSAHLSLVSSVSACRLWPPPIEPPATLPPAGSTVTDLLCAAFPCRLLCSLCSASLSLACPVFSFYCNSTAGQQWPVAPNCASRAPAVDGPLATSKSSLLSSC</sequence>
<evidence type="ECO:0000313" key="2">
    <source>
        <dbReference type="EMBL" id="MBA4641317.1"/>
    </source>
</evidence>
<dbReference type="AlphaFoldDB" id="A0A7C8ZFC2"/>
<feature type="region of interest" description="Disordered" evidence="1">
    <location>
        <begin position="28"/>
        <end position="55"/>
    </location>
</feature>
<proteinExistence type="predicted"/>
<reference evidence="2" key="2">
    <citation type="submission" date="2020-07" db="EMBL/GenBank/DDBJ databases">
        <authorList>
            <person name="Vera ALvarez R."/>
            <person name="Arias-Moreno D.M."/>
            <person name="Jimenez-Jacinto V."/>
            <person name="Jimenez-Bremont J.F."/>
            <person name="Swaminathan K."/>
            <person name="Moose S.P."/>
            <person name="Guerrero-Gonzalez M.L."/>
            <person name="Marino-Ramirez L."/>
            <person name="Landsman D."/>
            <person name="Rodriguez-Kessler M."/>
            <person name="Delgado-Sanchez P."/>
        </authorList>
    </citation>
    <scope>NUCLEOTIDE SEQUENCE</scope>
    <source>
        <tissue evidence="2">Cladode</tissue>
    </source>
</reference>
<protein>
    <submittedName>
        <fullName evidence="2">Uncharacterized protein</fullName>
    </submittedName>
</protein>
<name>A0A7C8ZFC2_OPUST</name>
<organism evidence="2">
    <name type="scientific">Opuntia streptacantha</name>
    <name type="common">Prickly pear cactus</name>
    <name type="synonym">Opuntia cardona</name>
    <dbReference type="NCBI Taxonomy" id="393608"/>
    <lineage>
        <taxon>Eukaryota</taxon>
        <taxon>Viridiplantae</taxon>
        <taxon>Streptophyta</taxon>
        <taxon>Embryophyta</taxon>
        <taxon>Tracheophyta</taxon>
        <taxon>Spermatophyta</taxon>
        <taxon>Magnoliopsida</taxon>
        <taxon>eudicotyledons</taxon>
        <taxon>Gunneridae</taxon>
        <taxon>Pentapetalae</taxon>
        <taxon>Caryophyllales</taxon>
        <taxon>Cactineae</taxon>
        <taxon>Cactaceae</taxon>
        <taxon>Opuntioideae</taxon>
        <taxon>Opuntia</taxon>
    </lineage>
</organism>